<feature type="compositionally biased region" description="Polar residues" evidence="2">
    <location>
        <begin position="702"/>
        <end position="716"/>
    </location>
</feature>
<evidence type="ECO:0000256" key="1">
    <source>
        <dbReference type="SAM" id="Coils"/>
    </source>
</evidence>
<feature type="coiled-coil region" evidence="1">
    <location>
        <begin position="75"/>
        <end position="109"/>
    </location>
</feature>
<feature type="compositionally biased region" description="Low complexity" evidence="2">
    <location>
        <begin position="812"/>
        <end position="822"/>
    </location>
</feature>
<protein>
    <submittedName>
        <fullName evidence="3">Uncharacterized protein</fullName>
    </submittedName>
</protein>
<dbReference type="InParanoid" id="A0A078AU60"/>
<dbReference type="EMBL" id="CCKQ01013809">
    <property type="protein sequence ID" value="CDW85521.1"/>
    <property type="molecule type" value="Genomic_DNA"/>
</dbReference>
<evidence type="ECO:0000256" key="2">
    <source>
        <dbReference type="SAM" id="MobiDB-lite"/>
    </source>
</evidence>
<feature type="region of interest" description="Disordered" evidence="2">
    <location>
        <begin position="702"/>
        <end position="729"/>
    </location>
</feature>
<feature type="region of interest" description="Disordered" evidence="2">
    <location>
        <begin position="812"/>
        <end position="844"/>
    </location>
</feature>
<feature type="coiled-coil region" evidence="1">
    <location>
        <begin position="284"/>
        <end position="322"/>
    </location>
</feature>
<keyword evidence="4" id="KW-1185">Reference proteome</keyword>
<evidence type="ECO:0000313" key="4">
    <source>
        <dbReference type="Proteomes" id="UP000039865"/>
    </source>
</evidence>
<accession>A0A078AU60</accession>
<name>A0A078AU60_STYLE</name>
<feature type="compositionally biased region" description="Basic and acidic residues" evidence="2">
    <location>
        <begin position="831"/>
        <end position="844"/>
    </location>
</feature>
<proteinExistence type="predicted"/>
<keyword evidence="1" id="KW-0175">Coiled coil</keyword>
<evidence type="ECO:0000313" key="3">
    <source>
        <dbReference type="EMBL" id="CDW85521.1"/>
    </source>
</evidence>
<dbReference type="AlphaFoldDB" id="A0A078AU60"/>
<feature type="coiled-coil region" evidence="1">
    <location>
        <begin position="191"/>
        <end position="232"/>
    </location>
</feature>
<gene>
    <name evidence="3" type="primary">Contig1639.g1781</name>
    <name evidence="3" type="ORF">STYLEM_14600</name>
</gene>
<sequence>MGERIYQLTEVEFIQHDYDTSDFDHKTKEQPSATYTETTPSIRSEQILSVRERAENYFQHLQSKEKVYDIFMKLMNKFKYDQQMAKKKLEEMNQQYKKVMLLKSGAEDDQDHHDQLLEQRETQEHLYKRNLDENRQKEEQIDEMLAVVYHYADVSEKWKNIKFLSEKEKKEMQNRMIDKFDDQIQEGHIQKLQQEGKLKKLQQKALKMEQELKDEHNYLNLQNNQLKEYERQYDILCSGFKIDDLLDFSKRAHNVLTPQMQEMEGGEMKIRHIMNEIGRLQWVKNKFLDELRETKHRFEEEKKREKEEMIEMENKMRFKNIQIDIEKQRQRNIVIIHLLISLIQIEDTKNNTVLIYKILDQIIQISNRIDKRVDNERLPAQIYLGEDKKNVQEFLNFRELGAKNEGFDESKKRTVIKSTLFLEKKLIFIFRDVSEKLDLNAKLDYIRLKGLMTKHMIRNYNDMIYHSQSICIEEFPQDSLKIKGSLLEGKSYSESPLANKAKDLQKMRTSRRIVNLDMIAVEASRIKNVLQIDKKHQESMGTLLKDAMMLKLSSQALQLKREQTISINHINEKNDDLKSSFADDEPNKNSSISENRVALRMTDPNELFGKDAYIQDNKSIKRKWQLQNISSLHKVENKFRQLNMMYTHITKSDLELKNSKAYLERLIVNKKPGQISNTTQNLSSVSLHKKLTININDIKQKGSSRQLSNISESSSRNGGGAIGSKVKFDKNIMEQQKKPRKNHIPGTISQEQIQRQQKRLNSASSRQINHILNKQSQDILNSTKLDSAGMSQTNINLYSNGDDEYTRHHFSNINSGSPSIISQKKFGGRRSQRDDSQIQFASDKKQKENFIKTFNKEQMRLRPTTAITGYKKNSKDLATPKTTKLLNNNYFSQTNERLNTSSRSHRSTNSRRNSQSFTHLQSQKHAPLFLTKHTLNAYKPQPIKRLLKDKKSQLSNVDKQIHAKQQKLEQHYMRRVFSAEDLDKEPSRPVEDELNMEKVKDDLRQEKMKEILIKKNKIMMNRNIPNHLKSYIHSLKS</sequence>
<reference evidence="3 4" key="1">
    <citation type="submission" date="2014-06" db="EMBL/GenBank/DDBJ databases">
        <authorList>
            <person name="Swart Estienne"/>
        </authorList>
    </citation>
    <scope>NUCLEOTIDE SEQUENCE [LARGE SCALE GENOMIC DNA]</scope>
    <source>
        <strain evidence="3 4">130c</strain>
    </source>
</reference>
<feature type="region of interest" description="Disordered" evidence="2">
    <location>
        <begin position="890"/>
        <end position="925"/>
    </location>
</feature>
<organism evidence="3 4">
    <name type="scientific">Stylonychia lemnae</name>
    <name type="common">Ciliate</name>
    <dbReference type="NCBI Taxonomy" id="5949"/>
    <lineage>
        <taxon>Eukaryota</taxon>
        <taxon>Sar</taxon>
        <taxon>Alveolata</taxon>
        <taxon>Ciliophora</taxon>
        <taxon>Intramacronucleata</taxon>
        <taxon>Spirotrichea</taxon>
        <taxon>Stichotrichia</taxon>
        <taxon>Sporadotrichida</taxon>
        <taxon>Oxytrichidae</taxon>
        <taxon>Stylonychinae</taxon>
        <taxon>Stylonychia</taxon>
    </lineage>
</organism>
<dbReference type="Proteomes" id="UP000039865">
    <property type="component" value="Unassembled WGS sequence"/>
</dbReference>